<dbReference type="InterPro" id="IPR045272">
    <property type="entry name" value="ANXUR1/2-like"/>
</dbReference>
<evidence type="ECO:0000259" key="1">
    <source>
        <dbReference type="PROSITE" id="PS50011"/>
    </source>
</evidence>
<protein>
    <submittedName>
        <fullName evidence="2">Kinase-like domain-containing protein</fullName>
    </submittedName>
</protein>
<reference evidence="2" key="2">
    <citation type="submission" date="2022-01" db="EMBL/GenBank/DDBJ databases">
        <authorList>
            <person name="Yamashiro T."/>
            <person name="Shiraishi A."/>
            <person name="Satake H."/>
            <person name="Nakayama K."/>
        </authorList>
    </citation>
    <scope>NUCLEOTIDE SEQUENCE</scope>
</reference>
<evidence type="ECO:0000313" key="3">
    <source>
        <dbReference type="Proteomes" id="UP001151760"/>
    </source>
</evidence>
<dbReference type="PROSITE" id="PS50011">
    <property type="entry name" value="PROTEIN_KINASE_DOM"/>
    <property type="match status" value="1"/>
</dbReference>
<dbReference type="Proteomes" id="UP001151760">
    <property type="component" value="Unassembled WGS sequence"/>
</dbReference>
<dbReference type="InterPro" id="IPR000719">
    <property type="entry name" value="Prot_kinase_dom"/>
</dbReference>
<dbReference type="SUPFAM" id="SSF56112">
    <property type="entry name" value="Protein kinase-like (PK-like)"/>
    <property type="match status" value="1"/>
</dbReference>
<evidence type="ECO:0000313" key="2">
    <source>
        <dbReference type="EMBL" id="GJT09720.1"/>
    </source>
</evidence>
<dbReference type="EMBL" id="BQNB010012930">
    <property type="protein sequence ID" value="GJT09720.1"/>
    <property type="molecule type" value="Genomic_DNA"/>
</dbReference>
<dbReference type="PANTHER" id="PTHR27003">
    <property type="entry name" value="OS07G0166700 PROTEIN"/>
    <property type="match status" value="1"/>
</dbReference>
<dbReference type="Gene3D" id="1.10.510.10">
    <property type="entry name" value="Transferase(Phosphotransferase) domain 1"/>
    <property type="match status" value="1"/>
</dbReference>
<comment type="caution">
    <text evidence="2">The sequence shown here is derived from an EMBL/GenBank/DDBJ whole genome shotgun (WGS) entry which is preliminary data.</text>
</comment>
<sequence length="308" mass="34929">MSSAPVQFSYQEIVSVTNNFDDVNVIGKGGLGKVYKAKVSQSGEPVDVAVRRIDHSYWLQDNAFAKEIEILSKLKHKNLISLVGFCDENDEILVINKHAANASLFEHLSDPTLTWMRRLKISAGVASALKYMHNHSVIHHNVSSTTILLDENWEAKLSGFEFCMVIQEGHLDPAYERIGVGSYKSDTFSFGIVLFQILCGMKAFLSKDGTFQAPLAIFQYEDRKLHKLVDQDLYKQMDPQSFNIFSAVAYDCLKERRAPPNMNQVLQRLEKALNFQEKYENHEHSSTVVRKGPSNEMMSTVVLEYVQV</sequence>
<dbReference type="InterPro" id="IPR001245">
    <property type="entry name" value="Ser-Thr/Tyr_kinase_cat_dom"/>
</dbReference>
<proteinExistence type="predicted"/>
<dbReference type="Gene3D" id="3.30.200.20">
    <property type="entry name" value="Phosphorylase Kinase, domain 1"/>
    <property type="match status" value="1"/>
</dbReference>
<reference evidence="2" key="1">
    <citation type="journal article" date="2022" name="Int. J. Mol. Sci.">
        <title>Draft Genome of Tanacetum Coccineum: Genomic Comparison of Closely Related Tanacetum-Family Plants.</title>
        <authorList>
            <person name="Yamashiro T."/>
            <person name="Shiraishi A."/>
            <person name="Nakayama K."/>
            <person name="Satake H."/>
        </authorList>
    </citation>
    <scope>NUCLEOTIDE SEQUENCE</scope>
</reference>
<dbReference type="Pfam" id="PF07714">
    <property type="entry name" value="PK_Tyr_Ser-Thr"/>
    <property type="match status" value="1"/>
</dbReference>
<name>A0ABQ5B498_9ASTR</name>
<keyword evidence="3" id="KW-1185">Reference proteome</keyword>
<gene>
    <name evidence="2" type="ORF">Tco_0856762</name>
</gene>
<feature type="domain" description="Protein kinase" evidence="1">
    <location>
        <begin position="20"/>
        <end position="308"/>
    </location>
</feature>
<accession>A0ABQ5B498</accession>
<dbReference type="InterPro" id="IPR011009">
    <property type="entry name" value="Kinase-like_dom_sf"/>
</dbReference>
<organism evidence="2 3">
    <name type="scientific">Tanacetum coccineum</name>
    <dbReference type="NCBI Taxonomy" id="301880"/>
    <lineage>
        <taxon>Eukaryota</taxon>
        <taxon>Viridiplantae</taxon>
        <taxon>Streptophyta</taxon>
        <taxon>Embryophyta</taxon>
        <taxon>Tracheophyta</taxon>
        <taxon>Spermatophyta</taxon>
        <taxon>Magnoliopsida</taxon>
        <taxon>eudicotyledons</taxon>
        <taxon>Gunneridae</taxon>
        <taxon>Pentapetalae</taxon>
        <taxon>asterids</taxon>
        <taxon>campanulids</taxon>
        <taxon>Asterales</taxon>
        <taxon>Asteraceae</taxon>
        <taxon>Asteroideae</taxon>
        <taxon>Anthemideae</taxon>
        <taxon>Anthemidinae</taxon>
        <taxon>Tanacetum</taxon>
    </lineage>
</organism>
<dbReference type="PANTHER" id="PTHR27003:SF383">
    <property type="entry name" value="TYROSINE-PROTEIN KINASE, NON-RECEPTOR JAK_TYK2-RELATED"/>
    <property type="match status" value="1"/>
</dbReference>